<sequence length="111" mass="11324">MSRRSTALIVTPSPASLTAVVVVAMPCSEMSFLLLAGASVSVLFSAPLTAVVTPPPPSANTVISSPAAHLSPAQNTAELSLQSPVISSSSLCEEALVQSLTDTTTYLHCVK</sequence>
<feature type="transmembrane region" description="Helical" evidence="1">
    <location>
        <begin position="6"/>
        <end position="25"/>
    </location>
</feature>
<gene>
    <name evidence="2" type="ORF">BDCG_16654</name>
</gene>
<dbReference type="RefSeq" id="XP_045280256.1">
    <property type="nucleotide sequence ID" value="XM_045425857.1"/>
</dbReference>
<dbReference type="Proteomes" id="UP000002039">
    <property type="component" value="Unassembled WGS sequence"/>
</dbReference>
<reference evidence="3" key="1">
    <citation type="journal article" date="2015" name="PLoS Genet.">
        <title>The dynamic genome and transcriptome of the human fungal pathogen Blastomyces and close relative Emmonsia.</title>
        <authorList>
            <person name="Munoz J.F."/>
            <person name="Gauthier G.M."/>
            <person name="Desjardins C.A."/>
            <person name="Gallo J.E."/>
            <person name="Holder J."/>
            <person name="Sullivan T.D."/>
            <person name="Marty A.J."/>
            <person name="Carmen J.C."/>
            <person name="Chen Z."/>
            <person name="Ding L."/>
            <person name="Gujja S."/>
            <person name="Magrini V."/>
            <person name="Misas E."/>
            <person name="Mitreva M."/>
            <person name="Priest M."/>
            <person name="Saif S."/>
            <person name="Whiston E.A."/>
            <person name="Young S."/>
            <person name="Zeng Q."/>
            <person name="Goldman W.E."/>
            <person name="Mardis E.R."/>
            <person name="Taylor J.W."/>
            <person name="McEwen J.G."/>
            <person name="Clay O.K."/>
            <person name="Klein B.S."/>
            <person name="Cuomo C.A."/>
        </authorList>
    </citation>
    <scope>NUCLEOTIDE SEQUENCE [LARGE SCALE GENOMIC DNA]</scope>
    <source>
        <strain evidence="3">ER-3 / ATCC MYA-2586</strain>
    </source>
</reference>
<dbReference type="EMBL" id="EQ999975">
    <property type="protein sequence ID" value="OAT00529.1"/>
    <property type="molecule type" value="Genomic_DNA"/>
</dbReference>
<feature type="transmembrane region" description="Helical" evidence="1">
    <location>
        <begin position="32"/>
        <end position="52"/>
    </location>
</feature>
<organism evidence="2 3">
    <name type="scientific">Ajellomyces dermatitidis (strain ER-3 / ATCC MYA-2586)</name>
    <name type="common">Blastomyces dermatitidis</name>
    <dbReference type="NCBI Taxonomy" id="559297"/>
    <lineage>
        <taxon>Eukaryota</taxon>
        <taxon>Fungi</taxon>
        <taxon>Dikarya</taxon>
        <taxon>Ascomycota</taxon>
        <taxon>Pezizomycotina</taxon>
        <taxon>Eurotiomycetes</taxon>
        <taxon>Eurotiomycetidae</taxon>
        <taxon>Onygenales</taxon>
        <taxon>Ajellomycetaceae</taxon>
        <taxon>Blastomyces</taxon>
    </lineage>
</organism>
<evidence type="ECO:0000313" key="2">
    <source>
        <dbReference type="EMBL" id="OAT00529.1"/>
    </source>
</evidence>
<keyword evidence="1" id="KW-0472">Membrane</keyword>
<keyword evidence="3" id="KW-1185">Reference proteome</keyword>
<proteinExistence type="predicted"/>
<evidence type="ECO:0000313" key="3">
    <source>
        <dbReference type="Proteomes" id="UP000002039"/>
    </source>
</evidence>
<keyword evidence="1" id="KW-0812">Transmembrane</keyword>
<protein>
    <submittedName>
        <fullName evidence="2">Uncharacterized protein</fullName>
    </submittedName>
</protein>
<keyword evidence="1" id="KW-1133">Transmembrane helix</keyword>
<name>A0ABX2VTL5_AJEDR</name>
<accession>A0ABX2VTL5</accession>
<evidence type="ECO:0000256" key="1">
    <source>
        <dbReference type="SAM" id="Phobius"/>
    </source>
</evidence>
<dbReference type="GeneID" id="69031546"/>